<accession>A0ABS9VZP3</accession>
<gene>
    <name evidence="2" type="ORF">MON41_01675</name>
</gene>
<name>A0ABS9VZP3_9PROT</name>
<evidence type="ECO:0000256" key="1">
    <source>
        <dbReference type="ARBA" id="ARBA00023002"/>
    </source>
</evidence>
<dbReference type="EMBL" id="JALBUU010000004">
    <property type="protein sequence ID" value="MCI0752472.1"/>
    <property type="molecule type" value="Genomic_DNA"/>
</dbReference>
<organism evidence="2 3">
    <name type="scientific">Teichococcus vastitatis</name>
    <dbReference type="NCBI Taxonomy" id="2307076"/>
    <lineage>
        <taxon>Bacteria</taxon>
        <taxon>Pseudomonadati</taxon>
        <taxon>Pseudomonadota</taxon>
        <taxon>Alphaproteobacteria</taxon>
        <taxon>Acetobacterales</taxon>
        <taxon>Roseomonadaceae</taxon>
        <taxon>Roseomonas</taxon>
    </lineage>
</organism>
<evidence type="ECO:0000313" key="3">
    <source>
        <dbReference type="Proteomes" id="UP001201985"/>
    </source>
</evidence>
<keyword evidence="1" id="KW-0560">Oxidoreductase</keyword>
<dbReference type="Proteomes" id="UP001201985">
    <property type="component" value="Unassembled WGS sequence"/>
</dbReference>
<keyword evidence="3" id="KW-1185">Reference proteome</keyword>
<comment type="caution">
    <text evidence="2">The sequence shown here is derived from an EMBL/GenBank/DDBJ whole genome shotgun (WGS) entry which is preliminary data.</text>
</comment>
<proteinExistence type="predicted"/>
<sequence>MTESAAPRRIAPQTGPHLWSGATLSPADWMMPLGAGAGAEIEAALASPGGPLPLLAPMLAQVIERLSHGQGFCLLRGLPHRAEPHALLGLLGSRIGRPVATTPADGPFQAEPCDVLLLLCRQGCVLALHSAAALHNALLKSDRATLEALYQPQPHEPAVPVFAVHQGAFAAWPAPASAALRDAAEDAALSIPLHPGDLLCLNPFLVWASPAAGLAALPLITEPSRLTGPFAALMPAAAG</sequence>
<dbReference type="RefSeq" id="WP_120006596.1">
    <property type="nucleotide sequence ID" value="NZ_JALBUU010000004.1"/>
</dbReference>
<dbReference type="SUPFAM" id="SSF51197">
    <property type="entry name" value="Clavaminate synthase-like"/>
    <property type="match status" value="1"/>
</dbReference>
<protein>
    <submittedName>
        <fullName evidence="2">Uncharacterized protein</fullName>
    </submittedName>
</protein>
<dbReference type="Gene3D" id="3.60.130.10">
    <property type="entry name" value="Clavaminate synthase-like"/>
    <property type="match status" value="1"/>
</dbReference>
<evidence type="ECO:0000313" key="2">
    <source>
        <dbReference type="EMBL" id="MCI0752472.1"/>
    </source>
</evidence>
<dbReference type="InterPro" id="IPR042098">
    <property type="entry name" value="TauD-like_sf"/>
</dbReference>
<reference evidence="2 3" key="1">
    <citation type="submission" date="2022-03" db="EMBL/GenBank/DDBJ databases">
        <title>Complete genome analysis of Roseomonas KG 17.1 : a prolific producer of plant growth promoters.</title>
        <authorList>
            <person name="Saadouli I."/>
            <person name="Najjari A."/>
            <person name="Mosbah A."/>
            <person name="Ouzari H.I."/>
        </authorList>
    </citation>
    <scope>NUCLEOTIDE SEQUENCE [LARGE SCALE GENOMIC DNA]</scope>
    <source>
        <strain evidence="2 3">KG17-1</strain>
    </source>
</reference>